<dbReference type="Gene3D" id="3.30.1120.10">
    <property type="match status" value="1"/>
</dbReference>
<evidence type="ECO:0000256" key="2">
    <source>
        <dbReference type="ARBA" id="ARBA00022801"/>
    </source>
</evidence>
<dbReference type="InterPro" id="IPR017850">
    <property type="entry name" value="Alkaline_phosphatase_core_sf"/>
</dbReference>
<evidence type="ECO:0000313" key="4">
    <source>
        <dbReference type="EMBL" id="TWU51791.1"/>
    </source>
</evidence>
<organism evidence="4 5">
    <name type="scientific">Rubripirellula reticaptiva</name>
    <dbReference type="NCBI Taxonomy" id="2528013"/>
    <lineage>
        <taxon>Bacteria</taxon>
        <taxon>Pseudomonadati</taxon>
        <taxon>Planctomycetota</taxon>
        <taxon>Planctomycetia</taxon>
        <taxon>Pirellulales</taxon>
        <taxon>Pirellulaceae</taxon>
        <taxon>Rubripirellula</taxon>
    </lineage>
</organism>
<gene>
    <name evidence="4" type="primary">atsA_63</name>
    <name evidence="4" type="ORF">Poly59_33860</name>
</gene>
<dbReference type="Gene3D" id="3.40.720.10">
    <property type="entry name" value="Alkaline Phosphatase, subunit A"/>
    <property type="match status" value="1"/>
</dbReference>
<dbReference type="EMBL" id="SJPX01000003">
    <property type="protein sequence ID" value="TWU51791.1"/>
    <property type="molecule type" value="Genomic_DNA"/>
</dbReference>
<name>A0A5C6EX10_9BACT</name>
<dbReference type="InterPro" id="IPR000917">
    <property type="entry name" value="Sulfatase_N"/>
</dbReference>
<dbReference type="InterPro" id="IPR050738">
    <property type="entry name" value="Sulfatase"/>
</dbReference>
<proteinExistence type="inferred from homology"/>
<dbReference type="PANTHER" id="PTHR42693">
    <property type="entry name" value="ARYLSULFATASE FAMILY MEMBER"/>
    <property type="match status" value="1"/>
</dbReference>
<keyword evidence="5" id="KW-1185">Reference proteome</keyword>
<dbReference type="GO" id="GO:0004065">
    <property type="term" value="F:arylsulfatase activity"/>
    <property type="evidence" value="ECO:0007669"/>
    <property type="project" value="UniProtKB-EC"/>
</dbReference>
<evidence type="ECO:0000259" key="3">
    <source>
        <dbReference type="Pfam" id="PF00884"/>
    </source>
</evidence>
<sequence>MENHSKKMSTGPFTESQTVDPSDLIEYGRSLTSNFHPHQDSTQGSQLYKFIAFCVSLVWLSATFANATESRPNIIVFYTDDHGHADLSCQGVLEDIKTPNVDALAKNGVLARHGYSTAPQCVPSRAGLLIGKFQSKFGVEANGKTLEGFDRELTIAQRLQRAGYVTAQFGKWHLGPGPKITEHGFKHVFNQNSGAPFAANVGLDGRDREMSTQRQQMYHVDACSQAAASLIERYKNDPFFLYVAYRAPHVPLDAPQKYLDRFPGEMPERRRQALAMLSAVDDGVGLITRTLAENNLTEKTLIFYIGDNGAPLKIHKRDAPGGGPGWDGSLNDPLNGEKGMLSEGGMHVPFVISWPGTIPAGQVFDHPVSALDVAATAAKLAKIESEPGDFDGVNLIPFLTGKKKEAPHEFLAWRWVAQSAIREGDWKLLRGGEREYLYDLKNDLEEKRNLADEHPEIADRLREKLSLWASELDPPGLASGSMSNAATEYFDFYLDHKPAASLREKFVPKTDSSNSDAKSKDLASPWIIRNGKMNISSEGLQIATQKQDAKQTPFITRNGLNLAGPVSVNLVVKTTNSGTIGLAWRDSHDKEFVAANRVNLVVTKSDQWQTIQTSLPGGPKIIHVRVQIPAGTTSIKSIELKPASGKTVTLMQ</sequence>
<dbReference type="SUPFAM" id="SSF53649">
    <property type="entry name" value="Alkaline phosphatase-like"/>
    <property type="match status" value="1"/>
</dbReference>
<comment type="caution">
    <text evidence="4">The sequence shown here is derived from an EMBL/GenBank/DDBJ whole genome shotgun (WGS) entry which is preliminary data.</text>
</comment>
<keyword evidence="2 4" id="KW-0378">Hydrolase</keyword>
<dbReference type="PANTHER" id="PTHR42693:SF53">
    <property type="entry name" value="ENDO-4-O-SULFATASE"/>
    <property type="match status" value="1"/>
</dbReference>
<feature type="domain" description="Sulfatase N-terminal" evidence="3">
    <location>
        <begin position="72"/>
        <end position="382"/>
    </location>
</feature>
<comment type="similarity">
    <text evidence="1">Belongs to the sulfatase family.</text>
</comment>
<accession>A0A5C6EX10</accession>
<dbReference type="EC" id="3.1.6.1" evidence="4"/>
<dbReference type="Pfam" id="PF00884">
    <property type="entry name" value="Sulfatase"/>
    <property type="match status" value="1"/>
</dbReference>
<dbReference type="Proteomes" id="UP000317977">
    <property type="component" value="Unassembled WGS sequence"/>
</dbReference>
<reference evidence="4 5" key="1">
    <citation type="submission" date="2019-02" db="EMBL/GenBank/DDBJ databases">
        <title>Deep-cultivation of Planctomycetes and their phenomic and genomic characterization uncovers novel biology.</title>
        <authorList>
            <person name="Wiegand S."/>
            <person name="Jogler M."/>
            <person name="Boedeker C."/>
            <person name="Pinto D."/>
            <person name="Vollmers J."/>
            <person name="Rivas-Marin E."/>
            <person name="Kohn T."/>
            <person name="Peeters S.H."/>
            <person name="Heuer A."/>
            <person name="Rast P."/>
            <person name="Oberbeckmann S."/>
            <person name="Bunk B."/>
            <person name="Jeske O."/>
            <person name="Meyerdierks A."/>
            <person name="Storesund J.E."/>
            <person name="Kallscheuer N."/>
            <person name="Luecker S."/>
            <person name="Lage O.M."/>
            <person name="Pohl T."/>
            <person name="Merkel B.J."/>
            <person name="Hornburger P."/>
            <person name="Mueller R.-W."/>
            <person name="Bruemmer F."/>
            <person name="Labrenz M."/>
            <person name="Spormann A.M."/>
            <person name="Op Den Camp H."/>
            <person name="Overmann J."/>
            <person name="Amann R."/>
            <person name="Jetten M.S.M."/>
            <person name="Mascher T."/>
            <person name="Medema M.H."/>
            <person name="Devos D.P."/>
            <person name="Kaster A.-K."/>
            <person name="Ovreas L."/>
            <person name="Rohde M."/>
            <person name="Galperin M.Y."/>
            <person name="Jogler C."/>
        </authorList>
    </citation>
    <scope>NUCLEOTIDE SEQUENCE [LARGE SCALE GENOMIC DNA]</scope>
    <source>
        <strain evidence="4 5">Poly59</strain>
    </source>
</reference>
<protein>
    <submittedName>
        <fullName evidence="4">Arylsulfatase</fullName>
        <ecNumber evidence="4">3.1.6.1</ecNumber>
    </submittedName>
</protein>
<dbReference type="AlphaFoldDB" id="A0A5C6EX10"/>
<evidence type="ECO:0000313" key="5">
    <source>
        <dbReference type="Proteomes" id="UP000317977"/>
    </source>
</evidence>
<evidence type="ECO:0000256" key="1">
    <source>
        <dbReference type="ARBA" id="ARBA00008779"/>
    </source>
</evidence>